<evidence type="ECO:0000256" key="8">
    <source>
        <dbReference type="ARBA" id="ARBA00023170"/>
    </source>
</evidence>
<dbReference type="GO" id="GO:0043410">
    <property type="term" value="P:positive regulation of MAPK cascade"/>
    <property type="evidence" value="ECO:0007669"/>
    <property type="project" value="TreeGrafter"/>
</dbReference>
<evidence type="ECO:0000256" key="7">
    <source>
        <dbReference type="ARBA" id="ARBA00023136"/>
    </source>
</evidence>
<organism evidence="13 14">
    <name type="scientific">Glossina austeni</name>
    <name type="common">Savannah tsetse fly</name>
    <dbReference type="NCBI Taxonomy" id="7395"/>
    <lineage>
        <taxon>Eukaryota</taxon>
        <taxon>Metazoa</taxon>
        <taxon>Ecdysozoa</taxon>
        <taxon>Arthropoda</taxon>
        <taxon>Hexapoda</taxon>
        <taxon>Insecta</taxon>
        <taxon>Pterygota</taxon>
        <taxon>Neoptera</taxon>
        <taxon>Endopterygota</taxon>
        <taxon>Diptera</taxon>
        <taxon>Brachycera</taxon>
        <taxon>Muscomorpha</taxon>
        <taxon>Hippoboscoidea</taxon>
        <taxon>Glossinidae</taxon>
        <taxon>Glossina</taxon>
    </lineage>
</organism>
<dbReference type="InterPro" id="IPR000276">
    <property type="entry name" value="GPCR_Rhodpsn"/>
</dbReference>
<sequence>MLLDFANIGQNKYRISSSAVGIKVRFKLTPLYWAVTNIDYIHSRTSRRVFLMIFCVWTAAVIVSLAPQFGWKDPDYLQRIEQQKCMVSQDVAYQVFATCCTFYVPLLVILVLYWKIYQTARKRIHRRRPKPSDVSGNNNKAPTTSSTQIATVSHLVALAHHEQQISSNEAASEMQLQSEIKSINLVENPLGPNSVITASKIRIVEDNGNLSTTNGTDKISHTTQPTTSETEVLEDPQLQQQFQQVEQHSVTGQVTAIKVKTLAVTSNPNAVTSICALAPQTPTVSTPPAPTSGQESSANVSSQVTPISRPKNPQLLASVANPVHKVTKRKETLEAKRERKAAKTLAIITGAFVVCWLPFFVMALMLPLCETCQINDSIASLFLWLGYFNSTLNPVIYTIFSPEFRQAFKRILFGGHRPVHYRSGKL</sequence>
<evidence type="ECO:0000256" key="9">
    <source>
        <dbReference type="ARBA" id="ARBA00023224"/>
    </source>
</evidence>
<keyword evidence="8" id="KW-0675">Receptor</keyword>
<evidence type="ECO:0000313" key="13">
    <source>
        <dbReference type="EnsemblMetazoa" id="GAUT003051-PA"/>
    </source>
</evidence>
<reference evidence="13" key="1">
    <citation type="submission" date="2020-05" db="UniProtKB">
        <authorList>
            <consortium name="EnsemblMetazoa"/>
        </authorList>
    </citation>
    <scope>IDENTIFICATION</scope>
    <source>
        <strain evidence="13">TTRI</strain>
    </source>
</reference>
<dbReference type="PROSITE" id="PS50262">
    <property type="entry name" value="G_PROTEIN_RECEP_F1_2"/>
    <property type="match status" value="1"/>
</dbReference>
<comment type="similarity">
    <text evidence="2">Belongs to the G-protein coupled receptor 1 family.</text>
</comment>
<keyword evidence="7 11" id="KW-0472">Membrane</keyword>
<dbReference type="VEuPathDB" id="VectorBase:GAUT003051"/>
<feature type="region of interest" description="Disordered" evidence="10">
    <location>
        <begin position="126"/>
        <end position="145"/>
    </location>
</feature>
<evidence type="ECO:0000256" key="5">
    <source>
        <dbReference type="ARBA" id="ARBA00022989"/>
    </source>
</evidence>
<dbReference type="GO" id="GO:0005886">
    <property type="term" value="C:plasma membrane"/>
    <property type="evidence" value="ECO:0007669"/>
    <property type="project" value="UniProtKB-SubCell"/>
</dbReference>
<dbReference type="Pfam" id="PF00001">
    <property type="entry name" value="7tm_1"/>
    <property type="match status" value="1"/>
</dbReference>
<evidence type="ECO:0000256" key="6">
    <source>
        <dbReference type="ARBA" id="ARBA00023040"/>
    </source>
</evidence>
<keyword evidence="9" id="KW-0807">Transducer</keyword>
<name>A0A1A9UFB2_GLOAU</name>
<dbReference type="Proteomes" id="UP000078200">
    <property type="component" value="Unassembled WGS sequence"/>
</dbReference>
<protein>
    <recommendedName>
        <fullName evidence="12">G-protein coupled receptors family 1 profile domain-containing protein</fullName>
    </recommendedName>
</protein>
<dbReference type="EnsemblMetazoa" id="GAUT003051-RA">
    <property type="protein sequence ID" value="GAUT003051-PA"/>
    <property type="gene ID" value="GAUT003051"/>
</dbReference>
<feature type="compositionally biased region" description="Polar residues" evidence="10">
    <location>
        <begin position="134"/>
        <end position="145"/>
    </location>
</feature>
<evidence type="ECO:0000256" key="3">
    <source>
        <dbReference type="ARBA" id="ARBA00022475"/>
    </source>
</evidence>
<feature type="transmembrane region" description="Helical" evidence="11">
    <location>
        <begin position="378"/>
        <end position="400"/>
    </location>
</feature>
<feature type="domain" description="G-protein coupled receptors family 1 profile" evidence="12">
    <location>
        <begin position="1"/>
        <end position="397"/>
    </location>
</feature>
<dbReference type="PANTHER" id="PTHR24248">
    <property type="entry name" value="ADRENERGIC RECEPTOR-RELATED G-PROTEIN COUPLED RECEPTOR"/>
    <property type="match status" value="1"/>
</dbReference>
<keyword evidence="5 11" id="KW-1133">Transmembrane helix</keyword>
<dbReference type="Gene3D" id="1.20.1070.10">
    <property type="entry name" value="Rhodopsin 7-helix transmembrane proteins"/>
    <property type="match status" value="2"/>
</dbReference>
<dbReference type="PANTHER" id="PTHR24248:SF200">
    <property type="entry name" value="5-HYDROXYTRYPTAMINE RECEPTOR 1B-LIKE ISOFORM X1"/>
    <property type="match status" value="1"/>
</dbReference>
<keyword evidence="6" id="KW-0297">G-protein coupled receptor</keyword>
<accession>A0A1A9UFB2</accession>
<dbReference type="STRING" id="7395.A0A1A9UFB2"/>
<evidence type="ECO:0000313" key="14">
    <source>
        <dbReference type="Proteomes" id="UP000078200"/>
    </source>
</evidence>
<evidence type="ECO:0000256" key="2">
    <source>
        <dbReference type="ARBA" id="ARBA00010663"/>
    </source>
</evidence>
<keyword evidence="14" id="KW-1185">Reference proteome</keyword>
<comment type="subcellular location">
    <subcellularLocation>
        <location evidence="1">Cell membrane</location>
        <topology evidence="1">Multi-pass membrane protein</topology>
    </subcellularLocation>
</comment>
<feature type="transmembrane region" description="Helical" evidence="11">
    <location>
        <begin position="345"/>
        <end position="366"/>
    </location>
</feature>
<proteinExistence type="inferred from homology"/>
<evidence type="ECO:0000256" key="4">
    <source>
        <dbReference type="ARBA" id="ARBA00022692"/>
    </source>
</evidence>
<dbReference type="FunFam" id="1.20.1070.10:FF:000310">
    <property type="entry name" value="5-hydroxytryptamine receptor 2B"/>
    <property type="match status" value="1"/>
</dbReference>
<evidence type="ECO:0000259" key="12">
    <source>
        <dbReference type="PROSITE" id="PS50262"/>
    </source>
</evidence>
<dbReference type="GO" id="GO:0071880">
    <property type="term" value="P:adenylate cyclase-activating adrenergic receptor signaling pathway"/>
    <property type="evidence" value="ECO:0007669"/>
    <property type="project" value="TreeGrafter"/>
</dbReference>
<evidence type="ECO:0000256" key="1">
    <source>
        <dbReference type="ARBA" id="ARBA00004651"/>
    </source>
</evidence>
<feature type="region of interest" description="Disordered" evidence="10">
    <location>
        <begin position="208"/>
        <end position="230"/>
    </location>
</feature>
<dbReference type="SUPFAM" id="SSF81321">
    <property type="entry name" value="Family A G protein-coupled receptor-like"/>
    <property type="match status" value="1"/>
</dbReference>
<feature type="transmembrane region" description="Helical" evidence="11">
    <location>
        <begin position="91"/>
        <end position="114"/>
    </location>
</feature>
<evidence type="ECO:0000256" key="11">
    <source>
        <dbReference type="SAM" id="Phobius"/>
    </source>
</evidence>
<feature type="transmembrane region" description="Helical" evidence="11">
    <location>
        <begin position="49"/>
        <end position="71"/>
    </location>
</feature>
<keyword evidence="3" id="KW-1003">Cell membrane</keyword>
<dbReference type="PRINTS" id="PR00237">
    <property type="entry name" value="GPCRRHODOPSN"/>
</dbReference>
<evidence type="ECO:0000256" key="10">
    <source>
        <dbReference type="SAM" id="MobiDB-lite"/>
    </source>
</evidence>
<dbReference type="InterPro" id="IPR017452">
    <property type="entry name" value="GPCR_Rhodpsn_7TM"/>
</dbReference>
<dbReference type="AlphaFoldDB" id="A0A1A9UFB2"/>
<dbReference type="GO" id="GO:0004930">
    <property type="term" value="F:G protein-coupled receptor activity"/>
    <property type="evidence" value="ECO:0007669"/>
    <property type="project" value="UniProtKB-KW"/>
</dbReference>
<keyword evidence="4 11" id="KW-0812">Transmembrane</keyword>